<evidence type="ECO:0000313" key="2">
    <source>
        <dbReference type="EMBL" id="SFC28282.1"/>
    </source>
</evidence>
<name>A0A1I1HXJ5_9GAMM</name>
<sequence length="113" mass="12558">MIHVRKIAGLLLVLALVFPLSASARGDLSAQRLVEGCTEVVTLYKARERSRLLAGQLSSMQQAVQAGYCIGVVQYYKSSNYCNRDWYEVATRIAMTEQLTGQSHFGLLRNACE</sequence>
<reference evidence="2 3" key="1">
    <citation type="submission" date="2016-10" db="EMBL/GenBank/DDBJ databases">
        <authorList>
            <person name="de Groot N.N."/>
        </authorList>
    </citation>
    <scope>NUCLEOTIDE SEQUENCE [LARGE SCALE GENOMIC DNA]</scope>
    <source>
        <strain evidence="2 3">DSM 18438</strain>
    </source>
</reference>
<organism evidence="2 3">
    <name type="scientific">Marinospirillum celere</name>
    <dbReference type="NCBI Taxonomy" id="1122252"/>
    <lineage>
        <taxon>Bacteria</taxon>
        <taxon>Pseudomonadati</taxon>
        <taxon>Pseudomonadota</taxon>
        <taxon>Gammaproteobacteria</taxon>
        <taxon>Oceanospirillales</taxon>
        <taxon>Oceanospirillaceae</taxon>
        <taxon>Marinospirillum</taxon>
    </lineage>
</organism>
<dbReference type="AlphaFoldDB" id="A0A1I1HXJ5"/>
<gene>
    <name evidence="2" type="ORF">SAMN05660443_2062</name>
</gene>
<dbReference type="RefSeq" id="WP_091963008.1">
    <property type="nucleotide sequence ID" value="NZ_FOLH01000004.1"/>
</dbReference>
<evidence type="ECO:0000313" key="3">
    <source>
        <dbReference type="Proteomes" id="UP000199058"/>
    </source>
</evidence>
<dbReference type="OrthoDB" id="5897919at2"/>
<dbReference type="Proteomes" id="UP000199058">
    <property type="component" value="Unassembled WGS sequence"/>
</dbReference>
<feature type="chain" id="PRO_5011617872" evidence="1">
    <location>
        <begin position="25"/>
        <end position="113"/>
    </location>
</feature>
<accession>A0A1I1HXJ5</accession>
<dbReference type="EMBL" id="FOLH01000004">
    <property type="protein sequence ID" value="SFC28282.1"/>
    <property type="molecule type" value="Genomic_DNA"/>
</dbReference>
<proteinExistence type="predicted"/>
<protein>
    <submittedName>
        <fullName evidence="2">Uncharacterized protein</fullName>
    </submittedName>
</protein>
<feature type="signal peptide" evidence="1">
    <location>
        <begin position="1"/>
        <end position="24"/>
    </location>
</feature>
<dbReference type="STRING" id="1122252.SAMN05660443_2062"/>
<keyword evidence="3" id="KW-1185">Reference proteome</keyword>
<evidence type="ECO:0000256" key="1">
    <source>
        <dbReference type="SAM" id="SignalP"/>
    </source>
</evidence>
<keyword evidence="1" id="KW-0732">Signal</keyword>